<reference evidence="1 2" key="1">
    <citation type="submission" date="2019-11" db="EMBL/GenBank/DDBJ databases">
        <title>Whole genome sequence of Oryza granulata.</title>
        <authorList>
            <person name="Li W."/>
        </authorList>
    </citation>
    <scope>NUCLEOTIDE SEQUENCE [LARGE SCALE GENOMIC DNA]</scope>
    <source>
        <strain evidence="2">cv. Menghai</strain>
        <tissue evidence="1">Leaf</tissue>
    </source>
</reference>
<evidence type="ECO:0000313" key="1">
    <source>
        <dbReference type="EMBL" id="KAF0936113.1"/>
    </source>
</evidence>
<keyword evidence="2" id="KW-1185">Reference proteome</keyword>
<dbReference type="EMBL" id="SPHZ02000001">
    <property type="protein sequence ID" value="KAF0936113.1"/>
    <property type="molecule type" value="Genomic_DNA"/>
</dbReference>
<accession>A0A6G1FH11</accession>
<evidence type="ECO:0000313" key="2">
    <source>
        <dbReference type="Proteomes" id="UP000479710"/>
    </source>
</evidence>
<proteinExistence type="predicted"/>
<dbReference type="Proteomes" id="UP000479710">
    <property type="component" value="Unassembled WGS sequence"/>
</dbReference>
<organism evidence="1 2">
    <name type="scientific">Oryza meyeriana var. granulata</name>
    <dbReference type="NCBI Taxonomy" id="110450"/>
    <lineage>
        <taxon>Eukaryota</taxon>
        <taxon>Viridiplantae</taxon>
        <taxon>Streptophyta</taxon>
        <taxon>Embryophyta</taxon>
        <taxon>Tracheophyta</taxon>
        <taxon>Spermatophyta</taxon>
        <taxon>Magnoliopsida</taxon>
        <taxon>Liliopsida</taxon>
        <taxon>Poales</taxon>
        <taxon>Poaceae</taxon>
        <taxon>BOP clade</taxon>
        <taxon>Oryzoideae</taxon>
        <taxon>Oryzeae</taxon>
        <taxon>Oryzinae</taxon>
        <taxon>Oryza</taxon>
        <taxon>Oryza meyeriana</taxon>
    </lineage>
</organism>
<sequence length="96" mass="10043">MEDALALCGGLLLHGHCCLVALSPCLDDGEGLPLAFECPQGFRHLLPGGEDLDALHVQGGAFPLHLGHVTVVNRLGCMGKCLQLLAPFLEMGLLDG</sequence>
<name>A0A6G1FH11_9ORYZ</name>
<dbReference type="AlphaFoldDB" id="A0A6G1FH11"/>
<gene>
    <name evidence="1" type="ORF">E2562_038779</name>
</gene>
<comment type="caution">
    <text evidence="1">The sequence shown here is derived from an EMBL/GenBank/DDBJ whole genome shotgun (WGS) entry which is preliminary data.</text>
</comment>
<protein>
    <submittedName>
        <fullName evidence="1">Uncharacterized protein</fullName>
    </submittedName>
</protein>